<dbReference type="Proteomes" id="UP000315295">
    <property type="component" value="Unassembled WGS sequence"/>
</dbReference>
<accession>A0A540NNR4</accession>
<proteinExistence type="inferred from homology"/>
<keyword evidence="4" id="KW-1185">Reference proteome</keyword>
<dbReference type="InterPro" id="IPR028097">
    <property type="entry name" value="FAM91_C_dom"/>
</dbReference>
<dbReference type="PANTHER" id="PTHR28441">
    <property type="entry name" value="PROTEIN FAM91A1"/>
    <property type="match status" value="1"/>
</dbReference>
<reference evidence="3 4" key="1">
    <citation type="journal article" date="2019" name="G3 (Bethesda)">
        <title>Sequencing of a Wild Apple (Malus baccata) Genome Unravels the Differences Between Cultivated and Wild Apple Species Regarding Disease Resistance and Cold Tolerance.</title>
        <authorList>
            <person name="Chen X."/>
        </authorList>
    </citation>
    <scope>NUCLEOTIDE SEQUENCE [LARGE SCALE GENOMIC DNA]</scope>
    <source>
        <strain evidence="4">cv. Shandingzi</strain>
        <tissue evidence="3">Leaves</tissue>
    </source>
</reference>
<dbReference type="STRING" id="106549.A0A540NNR4"/>
<organism evidence="3 4">
    <name type="scientific">Malus baccata</name>
    <name type="common">Siberian crab apple</name>
    <name type="synonym">Pyrus baccata</name>
    <dbReference type="NCBI Taxonomy" id="106549"/>
    <lineage>
        <taxon>Eukaryota</taxon>
        <taxon>Viridiplantae</taxon>
        <taxon>Streptophyta</taxon>
        <taxon>Embryophyta</taxon>
        <taxon>Tracheophyta</taxon>
        <taxon>Spermatophyta</taxon>
        <taxon>Magnoliopsida</taxon>
        <taxon>eudicotyledons</taxon>
        <taxon>Gunneridae</taxon>
        <taxon>Pentapetalae</taxon>
        <taxon>rosids</taxon>
        <taxon>fabids</taxon>
        <taxon>Rosales</taxon>
        <taxon>Rosaceae</taxon>
        <taxon>Amygdaloideae</taxon>
        <taxon>Maleae</taxon>
        <taxon>Malus</taxon>
    </lineage>
</organism>
<evidence type="ECO:0000313" key="3">
    <source>
        <dbReference type="EMBL" id="TQE12677.1"/>
    </source>
</evidence>
<name>A0A540NNR4_MALBA</name>
<protein>
    <recommendedName>
        <fullName evidence="2">FAM91 C-terminal domain-containing protein</fullName>
    </recommendedName>
</protein>
<evidence type="ECO:0000256" key="1">
    <source>
        <dbReference type="ARBA" id="ARBA00010319"/>
    </source>
</evidence>
<comment type="caution">
    <text evidence="3">The sequence shown here is derived from an EMBL/GenBank/DDBJ whole genome shotgun (WGS) entry which is preliminary data.</text>
</comment>
<gene>
    <name evidence="3" type="ORF">C1H46_001697</name>
</gene>
<dbReference type="Pfam" id="PF14648">
    <property type="entry name" value="FAM91_C"/>
    <property type="match status" value="1"/>
</dbReference>
<dbReference type="InterPro" id="IPR039199">
    <property type="entry name" value="FAM91"/>
</dbReference>
<evidence type="ECO:0000313" key="4">
    <source>
        <dbReference type="Proteomes" id="UP000315295"/>
    </source>
</evidence>
<evidence type="ECO:0000259" key="2">
    <source>
        <dbReference type="Pfam" id="PF14648"/>
    </source>
</evidence>
<comment type="similarity">
    <text evidence="1">Belongs to the FAM91 family.</text>
</comment>
<dbReference type="EMBL" id="VIEB01000017">
    <property type="protein sequence ID" value="TQE12677.1"/>
    <property type="molecule type" value="Genomic_DNA"/>
</dbReference>
<dbReference type="AlphaFoldDB" id="A0A540NNR4"/>
<sequence>MHDTLDEIVLYSTVACGPLSVILMKGQCLRLLPAPLAGCEKALLWSWDGSTIGGLGGKFEGSLVNGSVLLHCLNSFLKYSAVLVQPLSRYDLLATSDSS</sequence>
<feature type="domain" description="FAM91 C-terminal" evidence="2">
    <location>
        <begin position="8"/>
        <end position="90"/>
    </location>
</feature>
<dbReference type="PANTHER" id="PTHR28441:SF2">
    <property type="entry name" value="PROTEIN FAM91A1"/>
    <property type="match status" value="1"/>
</dbReference>